<dbReference type="Proteomes" id="UP000006158">
    <property type="component" value="Chromosome"/>
</dbReference>
<evidence type="ECO:0000256" key="1">
    <source>
        <dbReference type="SAM" id="MobiDB-lite"/>
    </source>
</evidence>
<evidence type="ECO:0000313" key="3">
    <source>
        <dbReference type="EMBL" id="AFP37547.1"/>
    </source>
</evidence>
<evidence type="ECO:0000256" key="2">
    <source>
        <dbReference type="SAM" id="Phobius"/>
    </source>
</evidence>
<feature type="compositionally biased region" description="Polar residues" evidence="1">
    <location>
        <begin position="11"/>
        <end position="20"/>
    </location>
</feature>
<keyword evidence="2" id="KW-1133">Transmembrane helix</keyword>
<dbReference type="PATRIC" id="fig|246196.56.peg.1097"/>
<dbReference type="KEGG" id="msg:MSMEI_1067"/>
<feature type="transmembrane region" description="Helical" evidence="2">
    <location>
        <begin position="29"/>
        <end position="52"/>
    </location>
</feature>
<feature type="region of interest" description="Disordered" evidence="1">
    <location>
        <begin position="1"/>
        <end position="20"/>
    </location>
</feature>
<keyword evidence="2" id="KW-0472">Membrane</keyword>
<dbReference type="AlphaFoldDB" id="I7FXK2"/>
<reference evidence="3 4" key="1">
    <citation type="journal article" date="2007" name="Genome Biol.">
        <title>Interrupted coding sequences in Mycobacterium smegmatis: authentic mutations or sequencing errors?</title>
        <authorList>
            <person name="Deshayes C."/>
            <person name="Perrodou E."/>
            <person name="Gallien S."/>
            <person name="Euphrasie D."/>
            <person name="Schaeffer C."/>
            <person name="Van-Dorsselaer A."/>
            <person name="Poch O."/>
            <person name="Lecompte O."/>
            <person name="Reyrat J.M."/>
        </authorList>
    </citation>
    <scope>NUCLEOTIDE SEQUENCE [LARGE SCALE GENOMIC DNA]</scope>
    <source>
        <strain evidence="4">ATCC 700084 / mc(2)155</strain>
    </source>
</reference>
<name>I7FXK2_MYCS2</name>
<accession>I7FXK2</accession>
<sequence length="92" mass="9498">MSPLVDLPNVTHEQGGTNMATTDRRYPAITLYDAALCAVFGALVSAALTLAVQDTSWTHGATACAQPITTGTHDTVVHPGGVIAVTNDPCHP</sequence>
<proteinExistence type="predicted"/>
<protein>
    <submittedName>
        <fullName evidence="3">Uncharacterized protein</fullName>
    </submittedName>
</protein>
<reference evidence="3 4" key="2">
    <citation type="journal article" date="2009" name="Genome Res.">
        <title>Ortho-proteogenomics: multiple proteomes investigation through orthology and a new MS-based protocol.</title>
        <authorList>
            <person name="Gallien S."/>
            <person name="Perrodou E."/>
            <person name="Carapito C."/>
            <person name="Deshayes C."/>
            <person name="Reyrat J.M."/>
            <person name="Van Dorsselaer A."/>
            <person name="Poch O."/>
            <person name="Schaeffer C."/>
            <person name="Lecompte O."/>
        </authorList>
    </citation>
    <scope>NUCLEOTIDE SEQUENCE [LARGE SCALE GENOMIC DNA]</scope>
    <source>
        <strain evidence="4">ATCC 700084 / mc(2)155</strain>
    </source>
</reference>
<evidence type="ECO:0000313" key="4">
    <source>
        <dbReference type="Proteomes" id="UP000006158"/>
    </source>
</evidence>
<dbReference type="EMBL" id="CP001663">
    <property type="protein sequence ID" value="AFP37547.1"/>
    <property type="molecule type" value="Genomic_DNA"/>
</dbReference>
<keyword evidence="2" id="KW-0812">Transmembrane</keyword>
<gene>
    <name evidence="3" type="ordered locus">MSMEI_1067</name>
</gene>
<organism evidence="3 4">
    <name type="scientific">Mycolicibacterium smegmatis (strain ATCC 700084 / mc(2)155)</name>
    <name type="common">Mycobacterium smegmatis</name>
    <dbReference type="NCBI Taxonomy" id="246196"/>
    <lineage>
        <taxon>Bacteria</taxon>
        <taxon>Bacillati</taxon>
        <taxon>Actinomycetota</taxon>
        <taxon>Actinomycetes</taxon>
        <taxon>Mycobacteriales</taxon>
        <taxon>Mycobacteriaceae</taxon>
        <taxon>Mycolicibacterium</taxon>
    </lineage>
</organism>